<keyword evidence="3" id="KW-1185">Reference proteome</keyword>
<dbReference type="AlphaFoldDB" id="A0A9P4XZQ1"/>
<evidence type="ECO:0000256" key="1">
    <source>
        <dbReference type="SAM" id="MobiDB-lite"/>
    </source>
</evidence>
<gene>
    <name evidence="2" type="ORF">M406DRAFT_109014</name>
</gene>
<feature type="compositionally biased region" description="Gly residues" evidence="1">
    <location>
        <begin position="87"/>
        <end position="105"/>
    </location>
</feature>
<comment type="caution">
    <text evidence="2">The sequence shown here is derived from an EMBL/GenBank/DDBJ whole genome shotgun (WGS) entry which is preliminary data.</text>
</comment>
<dbReference type="GeneID" id="63832457"/>
<dbReference type="Proteomes" id="UP000803844">
    <property type="component" value="Unassembled WGS sequence"/>
</dbReference>
<feature type="compositionally biased region" description="Polar residues" evidence="1">
    <location>
        <begin position="35"/>
        <end position="50"/>
    </location>
</feature>
<organism evidence="2 3">
    <name type="scientific">Cryphonectria parasitica (strain ATCC 38755 / EP155)</name>
    <dbReference type="NCBI Taxonomy" id="660469"/>
    <lineage>
        <taxon>Eukaryota</taxon>
        <taxon>Fungi</taxon>
        <taxon>Dikarya</taxon>
        <taxon>Ascomycota</taxon>
        <taxon>Pezizomycotina</taxon>
        <taxon>Sordariomycetes</taxon>
        <taxon>Sordariomycetidae</taxon>
        <taxon>Diaporthales</taxon>
        <taxon>Cryphonectriaceae</taxon>
        <taxon>Cryphonectria-Endothia species complex</taxon>
        <taxon>Cryphonectria</taxon>
    </lineage>
</organism>
<proteinExistence type="predicted"/>
<dbReference type="EMBL" id="MU032349">
    <property type="protein sequence ID" value="KAF3763750.1"/>
    <property type="molecule type" value="Genomic_DNA"/>
</dbReference>
<accession>A0A9P4XZQ1</accession>
<evidence type="ECO:0000313" key="2">
    <source>
        <dbReference type="EMBL" id="KAF3763750.1"/>
    </source>
</evidence>
<evidence type="ECO:0000313" key="3">
    <source>
        <dbReference type="Proteomes" id="UP000803844"/>
    </source>
</evidence>
<name>A0A9P4XZQ1_CRYP1</name>
<protein>
    <submittedName>
        <fullName evidence="2">Uncharacterized protein</fullName>
    </submittedName>
</protein>
<dbReference type="RefSeq" id="XP_040774711.1">
    <property type="nucleotide sequence ID" value="XM_040915328.1"/>
</dbReference>
<reference evidence="2" key="1">
    <citation type="journal article" date="2020" name="Phytopathology">
        <title>Genome sequence of the chestnut blight fungus Cryphonectria parasitica EP155: A fundamental resource for an archetypical invasive plant pathogen.</title>
        <authorList>
            <person name="Crouch J.A."/>
            <person name="Dawe A."/>
            <person name="Aerts A."/>
            <person name="Barry K."/>
            <person name="Churchill A.C.L."/>
            <person name="Grimwood J."/>
            <person name="Hillman B."/>
            <person name="Milgroom M.G."/>
            <person name="Pangilinan J."/>
            <person name="Smith M."/>
            <person name="Salamov A."/>
            <person name="Schmutz J."/>
            <person name="Yadav J."/>
            <person name="Grigoriev I.V."/>
            <person name="Nuss D."/>
        </authorList>
    </citation>
    <scope>NUCLEOTIDE SEQUENCE</scope>
    <source>
        <strain evidence="2">EP155</strain>
    </source>
</reference>
<feature type="region of interest" description="Disordered" evidence="1">
    <location>
        <begin position="77"/>
        <end position="112"/>
    </location>
</feature>
<feature type="region of interest" description="Disordered" evidence="1">
    <location>
        <begin position="35"/>
        <end position="54"/>
    </location>
</feature>
<sequence length="147" mass="15431">MGAFLVTHDNGGGRTAGWCNKMLWTGSCNFENPAATEQTQDAEQGTSKTTPGPRDKVVVVMSRLYLALSRVSIGEDGVQRRVDAGRVGPGQHGAGQGGQGSQKGGGDSRGDVIEVRLDGGLELLGDRVSTAHSRAKRWTELPSDKPG</sequence>